<proteinExistence type="predicted"/>
<name>A6DNM0_9BACT</name>
<dbReference type="PANTHER" id="PTHR40129:SF2">
    <property type="entry name" value="KETOPANTOATE REDUCTASE N-TERMINAL DOMAIN-CONTAINING PROTEIN"/>
    <property type="match status" value="1"/>
</dbReference>
<dbReference type="Proteomes" id="UP000004947">
    <property type="component" value="Unassembled WGS sequence"/>
</dbReference>
<dbReference type="RefSeq" id="WP_007279458.1">
    <property type="nucleotide sequence ID" value="NZ_ABCK01000014.1"/>
</dbReference>
<dbReference type="STRING" id="313628.LNTAR_18570"/>
<accession>A6DNM0</accession>
<dbReference type="SUPFAM" id="SSF51735">
    <property type="entry name" value="NAD(P)-binding Rossmann-fold domains"/>
    <property type="match status" value="1"/>
</dbReference>
<dbReference type="EMBL" id="ABCK01000014">
    <property type="protein sequence ID" value="EDM26679.1"/>
    <property type="molecule type" value="Genomic_DNA"/>
</dbReference>
<gene>
    <name evidence="1" type="ORF">LNTAR_18570</name>
</gene>
<organism evidence="1 2">
    <name type="scientific">Lentisphaera araneosa HTCC2155</name>
    <dbReference type="NCBI Taxonomy" id="313628"/>
    <lineage>
        <taxon>Bacteria</taxon>
        <taxon>Pseudomonadati</taxon>
        <taxon>Lentisphaerota</taxon>
        <taxon>Lentisphaeria</taxon>
        <taxon>Lentisphaerales</taxon>
        <taxon>Lentisphaeraceae</taxon>
        <taxon>Lentisphaera</taxon>
    </lineage>
</organism>
<keyword evidence="2" id="KW-1185">Reference proteome</keyword>
<sequence length="239" mass="27423">MYDYLILGNGYCGSRLIKKSPNAIVTSRQPKSKNIIHFDLNDQSTWQNLPKSKTIIWTFACKNEEVEFALYKHLKKITEQIIIYSTTSVYKHEFDNQVITESSELDFTKPRLVAEERLRSLGANIFTLCGIFGPKRDPKNWLLKGLIKNPNKTVNLIHVNDIVTLTLELADLGLKSKRINLCTGESDSWETLAKHYKFEFPQDLKAESISRKIIKSELLVALLKKNHSFLRATDFSSLS</sequence>
<dbReference type="PANTHER" id="PTHR40129">
    <property type="entry name" value="KETOPANTOATE REDUCTASE N-TERMINAL DOMAIN-CONTAINING PROTEIN"/>
    <property type="match status" value="1"/>
</dbReference>
<evidence type="ECO:0008006" key="3">
    <source>
        <dbReference type="Google" id="ProtNLM"/>
    </source>
</evidence>
<dbReference type="eggNOG" id="COG0451">
    <property type="taxonomic scope" value="Bacteria"/>
</dbReference>
<dbReference type="OrthoDB" id="751203at2"/>
<evidence type="ECO:0000313" key="2">
    <source>
        <dbReference type="Proteomes" id="UP000004947"/>
    </source>
</evidence>
<dbReference type="AlphaFoldDB" id="A6DNM0"/>
<reference evidence="1 2" key="1">
    <citation type="journal article" date="2010" name="J. Bacteriol.">
        <title>Genome sequence of Lentisphaera araneosa HTCC2155T, the type species of the order Lentisphaerales in the phylum Lentisphaerae.</title>
        <authorList>
            <person name="Thrash J.C."/>
            <person name="Cho J.C."/>
            <person name="Vergin K.L."/>
            <person name="Morris R.M."/>
            <person name="Giovannoni S.J."/>
        </authorList>
    </citation>
    <scope>NUCLEOTIDE SEQUENCE [LARGE SCALE GENOMIC DNA]</scope>
    <source>
        <strain evidence="1 2">HTCC2155</strain>
    </source>
</reference>
<dbReference type="InterPro" id="IPR036291">
    <property type="entry name" value="NAD(P)-bd_dom_sf"/>
</dbReference>
<dbReference type="Gene3D" id="3.40.50.720">
    <property type="entry name" value="NAD(P)-binding Rossmann-like Domain"/>
    <property type="match status" value="1"/>
</dbReference>
<protein>
    <recommendedName>
        <fullName evidence="3">NAD-dependent epimerase/dehydratase domain-containing protein</fullName>
    </recommendedName>
</protein>
<evidence type="ECO:0000313" key="1">
    <source>
        <dbReference type="EMBL" id="EDM26679.1"/>
    </source>
</evidence>
<comment type="caution">
    <text evidence="1">The sequence shown here is derived from an EMBL/GenBank/DDBJ whole genome shotgun (WGS) entry which is preliminary data.</text>
</comment>